<gene>
    <name evidence="1" type="ORF">B4135_0479</name>
</gene>
<protein>
    <submittedName>
        <fullName evidence="1">Uncharacterized protein</fullName>
    </submittedName>
</protein>
<evidence type="ECO:0000313" key="2">
    <source>
        <dbReference type="Proteomes" id="UP000075683"/>
    </source>
</evidence>
<organism evidence="1 2">
    <name type="scientific">Caldibacillus debilis</name>
    <dbReference type="NCBI Taxonomy" id="301148"/>
    <lineage>
        <taxon>Bacteria</taxon>
        <taxon>Bacillati</taxon>
        <taxon>Bacillota</taxon>
        <taxon>Bacilli</taxon>
        <taxon>Bacillales</taxon>
        <taxon>Bacillaceae</taxon>
        <taxon>Caldibacillus</taxon>
    </lineage>
</organism>
<dbReference type="Proteomes" id="UP000075683">
    <property type="component" value="Unassembled WGS sequence"/>
</dbReference>
<dbReference type="EMBL" id="LQYT01000135">
    <property type="protein sequence ID" value="KYD08797.1"/>
    <property type="molecule type" value="Genomic_DNA"/>
</dbReference>
<reference evidence="1 2" key="1">
    <citation type="submission" date="2016-01" db="EMBL/GenBank/DDBJ databases">
        <title>Draft Genome Sequences of Seven Thermophilic Sporeformers Isolated from Foods.</title>
        <authorList>
            <person name="Berendsen E.M."/>
            <person name="Wells-Bennik M.H."/>
            <person name="Krawcyk A.O."/>
            <person name="De Jong A."/>
            <person name="Holsappel S."/>
            <person name="Eijlander R.T."/>
            <person name="Kuipers O.P."/>
        </authorList>
    </citation>
    <scope>NUCLEOTIDE SEQUENCE [LARGE SCALE GENOMIC DNA]</scope>
    <source>
        <strain evidence="1 2">B4135</strain>
    </source>
</reference>
<proteinExistence type="predicted"/>
<comment type="caution">
    <text evidence="1">The sequence shown here is derived from an EMBL/GenBank/DDBJ whole genome shotgun (WGS) entry which is preliminary data.</text>
</comment>
<accession>A0A150L907</accession>
<evidence type="ECO:0000313" key="1">
    <source>
        <dbReference type="EMBL" id="KYD08797.1"/>
    </source>
</evidence>
<dbReference type="AlphaFoldDB" id="A0A150L907"/>
<sequence>MPAGRKGLAGRLFPFIRKPGKPSRLLCSFPLERLLRSIRTGIFNV</sequence>
<dbReference type="STRING" id="301148.B4135_0479"/>
<name>A0A150L907_9BACI</name>